<keyword evidence="11" id="KW-0131">Cell cycle</keyword>
<accession>A0ABR3GCY9</accession>
<proteinExistence type="inferred from homology"/>
<evidence type="ECO:0000256" key="5">
    <source>
        <dbReference type="ARBA" id="ARBA00022454"/>
    </source>
</evidence>
<evidence type="ECO:0000256" key="14">
    <source>
        <dbReference type="SAM" id="MobiDB-lite"/>
    </source>
</evidence>
<reference evidence="17 18" key="1">
    <citation type="submission" date="2024-02" db="EMBL/GenBank/DDBJ databases">
        <title>Discinaceae phylogenomics.</title>
        <authorList>
            <person name="Dirks A.C."/>
            <person name="James T.Y."/>
        </authorList>
    </citation>
    <scope>NUCLEOTIDE SEQUENCE [LARGE SCALE GENOMIC DNA]</scope>
    <source>
        <strain evidence="17 18">ACD0624</strain>
    </source>
</reference>
<dbReference type="EMBL" id="JBBBZM010000114">
    <property type="protein sequence ID" value="KAL0633779.1"/>
    <property type="molecule type" value="Genomic_DNA"/>
</dbReference>
<feature type="compositionally biased region" description="Polar residues" evidence="14">
    <location>
        <begin position="81"/>
        <end position="90"/>
    </location>
</feature>
<name>A0ABR3GCY9_9PEZI</name>
<gene>
    <name evidence="17" type="primary">NDC80</name>
    <name evidence="17" type="ORF">Q9L58_007318</name>
</gene>
<dbReference type="InterPro" id="IPR006076">
    <property type="entry name" value="FAD-dep_OxRdtase"/>
</dbReference>
<dbReference type="Pfam" id="PF03801">
    <property type="entry name" value="Ndc80_HEC"/>
    <property type="match status" value="1"/>
</dbReference>
<dbReference type="InterPro" id="IPR005550">
    <property type="entry name" value="Kinetochore_Ndc80"/>
</dbReference>
<dbReference type="InterPro" id="IPR038273">
    <property type="entry name" value="Ndc80_sf"/>
</dbReference>
<dbReference type="InterPro" id="IPR055260">
    <property type="entry name" value="Ndc80_CH"/>
</dbReference>
<protein>
    <recommendedName>
        <fullName evidence="4">Probable kinetochore protein NDC80</fullName>
    </recommendedName>
</protein>
<evidence type="ECO:0000256" key="11">
    <source>
        <dbReference type="ARBA" id="ARBA00023306"/>
    </source>
</evidence>
<feature type="compositionally biased region" description="Low complexity" evidence="14">
    <location>
        <begin position="36"/>
        <end position="45"/>
    </location>
</feature>
<evidence type="ECO:0000259" key="16">
    <source>
        <dbReference type="Pfam" id="PF03801"/>
    </source>
</evidence>
<dbReference type="Gene3D" id="3.30.9.10">
    <property type="entry name" value="D-Amino Acid Oxidase, subunit A, domain 2"/>
    <property type="match status" value="1"/>
</dbReference>
<comment type="similarity">
    <text evidence="3">Belongs to the NDC80/HEC1 family.</text>
</comment>
<evidence type="ECO:0000256" key="3">
    <source>
        <dbReference type="ARBA" id="ARBA00007050"/>
    </source>
</evidence>
<dbReference type="InterPro" id="IPR036188">
    <property type="entry name" value="FAD/NAD-bd_sf"/>
</dbReference>
<keyword evidence="6" id="KW-0132">Cell division</keyword>
<evidence type="ECO:0000313" key="17">
    <source>
        <dbReference type="EMBL" id="KAL0633779.1"/>
    </source>
</evidence>
<feature type="region of interest" description="Disordered" evidence="14">
    <location>
        <begin position="1"/>
        <end position="103"/>
    </location>
</feature>
<comment type="subcellular location">
    <subcellularLocation>
        <location evidence="2">Chromosome</location>
        <location evidence="2">Centromere</location>
        <location evidence="2">Kinetochore</location>
    </subcellularLocation>
    <subcellularLocation>
        <location evidence="1">Nucleus</location>
    </subcellularLocation>
</comment>
<feature type="coiled-coil region" evidence="13">
    <location>
        <begin position="430"/>
        <end position="457"/>
    </location>
</feature>
<dbReference type="Gene3D" id="3.50.50.60">
    <property type="entry name" value="FAD/NAD(P)-binding domain"/>
    <property type="match status" value="1"/>
</dbReference>
<feature type="compositionally biased region" description="Polar residues" evidence="14">
    <location>
        <begin position="1"/>
        <end position="11"/>
    </location>
</feature>
<evidence type="ECO:0000259" key="15">
    <source>
        <dbReference type="Pfam" id="PF01266"/>
    </source>
</evidence>
<feature type="coiled-coil region" evidence="13">
    <location>
        <begin position="547"/>
        <end position="631"/>
    </location>
</feature>
<feature type="coiled-coil region" evidence="13">
    <location>
        <begin position="301"/>
        <end position="328"/>
    </location>
</feature>
<organism evidence="17 18">
    <name type="scientific">Discina gigas</name>
    <dbReference type="NCBI Taxonomy" id="1032678"/>
    <lineage>
        <taxon>Eukaryota</taxon>
        <taxon>Fungi</taxon>
        <taxon>Dikarya</taxon>
        <taxon>Ascomycota</taxon>
        <taxon>Pezizomycotina</taxon>
        <taxon>Pezizomycetes</taxon>
        <taxon>Pezizales</taxon>
        <taxon>Discinaceae</taxon>
        <taxon>Discina</taxon>
    </lineage>
</organism>
<keyword evidence="18" id="KW-1185">Reference proteome</keyword>
<keyword evidence="9 13" id="KW-0175">Coiled coil</keyword>
<evidence type="ECO:0000313" key="18">
    <source>
        <dbReference type="Proteomes" id="UP001447188"/>
    </source>
</evidence>
<evidence type="ECO:0000256" key="12">
    <source>
        <dbReference type="ARBA" id="ARBA00023328"/>
    </source>
</evidence>
<evidence type="ECO:0000256" key="10">
    <source>
        <dbReference type="ARBA" id="ARBA00023242"/>
    </source>
</evidence>
<feature type="coiled-coil region" evidence="13">
    <location>
        <begin position="353"/>
        <end position="387"/>
    </location>
</feature>
<dbReference type="PANTHER" id="PTHR10643">
    <property type="entry name" value="KINETOCHORE PROTEIN NDC80"/>
    <property type="match status" value="1"/>
</dbReference>
<dbReference type="Proteomes" id="UP001447188">
    <property type="component" value="Unassembled WGS sequence"/>
</dbReference>
<comment type="caution">
    <text evidence="17">The sequence shown here is derived from an EMBL/GenBank/DDBJ whole genome shotgun (WGS) entry which is preliminary data.</text>
</comment>
<dbReference type="SUPFAM" id="SSF51905">
    <property type="entry name" value="FAD/NAD(P)-binding domain"/>
    <property type="match status" value="1"/>
</dbReference>
<evidence type="ECO:0000256" key="6">
    <source>
        <dbReference type="ARBA" id="ARBA00022618"/>
    </source>
</evidence>
<keyword evidence="12" id="KW-0137">Centromere</keyword>
<dbReference type="Pfam" id="PF01266">
    <property type="entry name" value="DAO"/>
    <property type="match status" value="1"/>
</dbReference>
<evidence type="ECO:0000256" key="8">
    <source>
        <dbReference type="ARBA" id="ARBA00022838"/>
    </source>
</evidence>
<evidence type="ECO:0000256" key="9">
    <source>
        <dbReference type="ARBA" id="ARBA00023054"/>
    </source>
</evidence>
<dbReference type="Gene3D" id="1.10.418.30">
    <property type="entry name" value="Ncd80 complex, Ncd80 subunit"/>
    <property type="match status" value="1"/>
</dbReference>
<keyword evidence="7" id="KW-0498">Mitosis</keyword>
<feature type="domain" description="FAD dependent oxidoreductase" evidence="15">
    <location>
        <begin position="681"/>
        <end position="1059"/>
    </location>
</feature>
<keyword evidence="5" id="KW-0158">Chromosome</keyword>
<evidence type="ECO:0000256" key="4">
    <source>
        <dbReference type="ARBA" id="ARBA00016554"/>
    </source>
</evidence>
<evidence type="ECO:0000256" key="7">
    <source>
        <dbReference type="ARBA" id="ARBA00022776"/>
    </source>
</evidence>
<evidence type="ECO:0000256" key="2">
    <source>
        <dbReference type="ARBA" id="ARBA00004629"/>
    </source>
</evidence>
<evidence type="ECO:0000256" key="13">
    <source>
        <dbReference type="SAM" id="Coils"/>
    </source>
</evidence>
<keyword evidence="8" id="KW-0995">Kinetochore</keyword>
<sequence>MGGFPSNQGSGIPQPASALKRSNSNPRANPGASRMSLAPGLLRAGAGSGSSGAFGRPSEATDPTSTVKRESSRYSARKSYAPSSTQQPPTSQRRSSVMRRSSVGGSALSQANSFFNGVSSAVPQRDPRPLKEGPYKAKISQQILEYLLQNGFELDMKHTLSPTALKSPMQKDFVLIFQWLYHRLDPHYRFQKSIEHEVLPILKSIRYPYASAITKSQLTAVGSPNYWPVFLGILHWMLELIQTMQSFQSGEFDDAAFEDVDVGADRIIFRYLTRCYAAWLVENDDHDEYLQEMAASFEARQTEYIEELSGLQETNEALKNQLLDLEDGVEPLKKLNETLGFLENDKKKFIDYIDRLESRIRKFTETNEKLRAECAVADKELETVEHEKLVLQEAVDRQGLTPADIDRMNTEREKLSKGLSAIAQKIMDGKMKLAEREAEAQSKLEALERAITRYNSLAYQIGIIPSTTPAAGGKEFELSIVPFSEPPSSQSESNKLLLDATTGYQPAHLLSRDLRNDIKPALAKLRQEIGARIHEAQDEGIKTQESIERISEQLADKREEVDTLHARVNSAHEEYQELKETMSAEGNASNAEIEKLEKELAGMRLGMRDGVLALEQRMQSVTIERDQLEHAAHMVREKFHGEVDKMLHEVIKFKLHIQESLESHEKLVEKERIGHDALLEVSTALSLSLRPAFSATSITVLDKSPFPAPDGSSIDSSRVIRADYKDPLYSALAASAQVFWRGHDSPDSPFGGELGKHAYYSECGLVLVGDGPEGSEYVTKSMENVKQAFGEKVQRLENREAIRAVCGTGGATGESGYINHASGWADAEAGMRFLRRKVEARRNVTFLTGEVEGLAYGEEEEEGGGARVVGVQFKGGDVLEAELTILATGSWTPGLVDLEGRAVATGQVMGYVLLTEEEESRYRSMPVILNLSSGLFTIPPRNRILKVARHAIGYVNHIEKVDSQSGKTIKVSIPKTALTHPGLLIPLEGETELRHGLQEMVPEFGDRPFANQRICWYTDTPTGDFIVTYHPTIKGLFLATGGSGHGYKFLPVLGEQVVDIIEGVPEARFKELWRWREVVERGVITSDGTRGGVVQIELEEALRERSFKA</sequence>
<evidence type="ECO:0000256" key="1">
    <source>
        <dbReference type="ARBA" id="ARBA00004123"/>
    </source>
</evidence>
<dbReference type="PANTHER" id="PTHR10643:SF2">
    <property type="entry name" value="KINETOCHORE PROTEIN NDC80 HOMOLOG"/>
    <property type="match status" value="1"/>
</dbReference>
<keyword evidence="10" id="KW-0539">Nucleus</keyword>
<feature type="compositionally biased region" description="Low complexity" evidence="14">
    <location>
        <begin position="91"/>
        <end position="103"/>
    </location>
</feature>
<feature type="domain" description="Kinetochore protein Ndc80 CH" evidence="16">
    <location>
        <begin position="93"/>
        <end position="246"/>
    </location>
</feature>